<keyword evidence="1" id="KW-0472">Membrane</keyword>
<name>A0A6V8SFV6_9CLOT</name>
<dbReference type="Proteomes" id="UP000580568">
    <property type="component" value="Unassembled WGS sequence"/>
</dbReference>
<evidence type="ECO:0000256" key="1">
    <source>
        <dbReference type="SAM" id="Phobius"/>
    </source>
</evidence>
<feature type="transmembrane region" description="Helical" evidence="1">
    <location>
        <begin position="7"/>
        <end position="29"/>
    </location>
</feature>
<reference evidence="2 3" key="1">
    <citation type="submission" date="2020-07" db="EMBL/GenBank/DDBJ databases">
        <title>A new beta-1,3-glucan-decomposing anaerobic bacterium isolated from anoxic soil subjected to biological soil disinfestation.</title>
        <authorList>
            <person name="Ueki A."/>
            <person name="Tonouchi A."/>
        </authorList>
    </citation>
    <scope>NUCLEOTIDE SEQUENCE [LARGE SCALE GENOMIC DNA]</scope>
    <source>
        <strain evidence="2 3">TW1</strain>
    </source>
</reference>
<organism evidence="2 3">
    <name type="scientific">Clostridium fungisolvens</name>
    <dbReference type="NCBI Taxonomy" id="1604897"/>
    <lineage>
        <taxon>Bacteria</taxon>
        <taxon>Bacillati</taxon>
        <taxon>Bacillota</taxon>
        <taxon>Clostridia</taxon>
        <taxon>Eubacteriales</taxon>
        <taxon>Clostridiaceae</taxon>
        <taxon>Clostridium</taxon>
    </lineage>
</organism>
<accession>A0A6V8SFV6</accession>
<sequence length="77" mass="8848">MKNKYKTASVLFSCFSVFLIIAMLTTTLIDYQNFLQHPEYSTPFSLNLVFKSVTYGVPTVASLVLSFIFKKKQLDNR</sequence>
<keyword evidence="1" id="KW-1133">Transmembrane helix</keyword>
<keyword evidence="1" id="KW-0812">Transmembrane</keyword>
<dbReference type="RefSeq" id="WP_183276984.1">
    <property type="nucleotide sequence ID" value="NZ_BLZR01000001.1"/>
</dbReference>
<evidence type="ECO:0000313" key="2">
    <source>
        <dbReference type="EMBL" id="GFP75482.1"/>
    </source>
</evidence>
<gene>
    <name evidence="2" type="ORF">bsdtw1_01562</name>
</gene>
<comment type="caution">
    <text evidence="2">The sequence shown here is derived from an EMBL/GenBank/DDBJ whole genome shotgun (WGS) entry which is preliminary data.</text>
</comment>
<dbReference type="AlphaFoldDB" id="A0A6V8SFV6"/>
<proteinExistence type="predicted"/>
<feature type="transmembrane region" description="Helical" evidence="1">
    <location>
        <begin position="49"/>
        <end position="69"/>
    </location>
</feature>
<dbReference type="EMBL" id="BLZR01000001">
    <property type="protein sequence ID" value="GFP75482.1"/>
    <property type="molecule type" value="Genomic_DNA"/>
</dbReference>
<protein>
    <submittedName>
        <fullName evidence="2">Uncharacterized protein</fullName>
    </submittedName>
</protein>
<keyword evidence="3" id="KW-1185">Reference proteome</keyword>
<evidence type="ECO:0000313" key="3">
    <source>
        <dbReference type="Proteomes" id="UP000580568"/>
    </source>
</evidence>